<sequence length="29" mass="3292">QELVSPSSLDLIYQKGLTFEAFDLTIHII</sequence>
<feature type="non-terminal residue" evidence="1">
    <location>
        <position position="1"/>
    </location>
</feature>
<dbReference type="EMBL" id="UINC01214217">
    <property type="protein sequence ID" value="SVE39342.1"/>
    <property type="molecule type" value="Genomic_DNA"/>
</dbReference>
<organism evidence="1">
    <name type="scientific">marine metagenome</name>
    <dbReference type="NCBI Taxonomy" id="408172"/>
    <lineage>
        <taxon>unclassified sequences</taxon>
        <taxon>metagenomes</taxon>
        <taxon>ecological metagenomes</taxon>
    </lineage>
</organism>
<gene>
    <name evidence="1" type="ORF">METZ01_LOCUS492196</name>
</gene>
<reference evidence="1" key="1">
    <citation type="submission" date="2018-05" db="EMBL/GenBank/DDBJ databases">
        <authorList>
            <person name="Lanie J.A."/>
            <person name="Ng W.-L."/>
            <person name="Kazmierczak K.M."/>
            <person name="Andrzejewski T.M."/>
            <person name="Davidsen T.M."/>
            <person name="Wayne K.J."/>
            <person name="Tettelin H."/>
            <person name="Glass J.I."/>
            <person name="Rusch D."/>
            <person name="Podicherti R."/>
            <person name="Tsui H.-C.T."/>
            <person name="Winkler M.E."/>
        </authorList>
    </citation>
    <scope>NUCLEOTIDE SEQUENCE</scope>
</reference>
<evidence type="ECO:0000313" key="1">
    <source>
        <dbReference type="EMBL" id="SVE39342.1"/>
    </source>
</evidence>
<name>A0A383D4E0_9ZZZZ</name>
<proteinExistence type="predicted"/>
<dbReference type="AlphaFoldDB" id="A0A383D4E0"/>
<accession>A0A383D4E0</accession>
<protein>
    <submittedName>
        <fullName evidence="1">Uncharacterized protein</fullName>
    </submittedName>
</protein>